<proteinExistence type="predicted"/>
<dbReference type="PANTHER" id="PTHR36766">
    <property type="entry name" value="PLANT BROAD-SPECTRUM MILDEW RESISTANCE PROTEIN RPW8"/>
    <property type="match status" value="1"/>
</dbReference>
<sequence length="417" mass="46085">MLTCLEYLTVSGRSRIVLSPIGGEIHVVQVPVEELSIYESGASGKELTQLLSHFPKLTSLNIERCENITELGVWEQQSGGQQQETKEEHKSRVAITSCEKIAVIGVSEQQSGSQQQQTIEEEEIVVTAAGSLLLLPTQLQKLRLQHCRQLRIVPSSGSGGDNNEAAGGLQRLSSLRQLRVENCPNLLSSYSGSSSCFPFPTPLEKLELSNLEEVNLDLTNLSNLEELNLSHMEALTNLSVSRSSKLHTLYIEHSPVVLSVSTCSLLSTYLTRLIFKGTKDVEPIAEEALLFLTSLQELQFGSCHKLQFLPAGLHTLANIYYLRIDECPSPQLLPKDGLPTSLQKLLIEDCPAIKSLAKYALPSSLQELVIRKCPEIKSLPKDGLPKSLRLLDVRDDNSEKLKRQCRRLIGTIPIIMA</sequence>
<dbReference type="InterPro" id="IPR032675">
    <property type="entry name" value="LRR_dom_sf"/>
</dbReference>
<accession>A0A9R1B6Z4</accession>
<dbReference type="Proteomes" id="UP000324705">
    <property type="component" value="Chromosome 6B"/>
</dbReference>
<gene>
    <name evidence="1" type="ORF">TRITD_6Bv1G018010</name>
</gene>
<dbReference type="Gene3D" id="3.80.10.10">
    <property type="entry name" value="Ribonuclease Inhibitor"/>
    <property type="match status" value="2"/>
</dbReference>
<keyword evidence="2" id="KW-1185">Reference proteome</keyword>
<dbReference type="Gramene" id="TRITD6Bv1G018010.1">
    <property type="protein sequence ID" value="TRITD6Bv1G018010.1"/>
    <property type="gene ID" value="TRITD6Bv1G018010"/>
</dbReference>
<organism evidence="1 2">
    <name type="scientific">Triticum turgidum subsp. durum</name>
    <name type="common">Durum wheat</name>
    <name type="synonym">Triticum durum</name>
    <dbReference type="NCBI Taxonomy" id="4567"/>
    <lineage>
        <taxon>Eukaryota</taxon>
        <taxon>Viridiplantae</taxon>
        <taxon>Streptophyta</taxon>
        <taxon>Embryophyta</taxon>
        <taxon>Tracheophyta</taxon>
        <taxon>Spermatophyta</taxon>
        <taxon>Magnoliopsida</taxon>
        <taxon>Liliopsida</taxon>
        <taxon>Poales</taxon>
        <taxon>Poaceae</taxon>
        <taxon>BOP clade</taxon>
        <taxon>Pooideae</taxon>
        <taxon>Triticodae</taxon>
        <taxon>Triticeae</taxon>
        <taxon>Triticinae</taxon>
        <taxon>Triticum</taxon>
    </lineage>
</organism>
<dbReference type="InterPro" id="IPR006553">
    <property type="entry name" value="Leu-rich_rpt_Cys-con_subtyp"/>
</dbReference>
<dbReference type="SMART" id="SM00367">
    <property type="entry name" value="LRR_CC"/>
    <property type="match status" value="3"/>
</dbReference>
<dbReference type="PANTHER" id="PTHR36766:SF63">
    <property type="entry name" value="NB-ARC DOMAIN-CONTAINING PROTEIN"/>
    <property type="match status" value="1"/>
</dbReference>
<reference evidence="1 2" key="1">
    <citation type="submission" date="2017-09" db="EMBL/GenBank/DDBJ databases">
        <authorList>
            <consortium name="International Durum Wheat Genome Sequencing Consortium (IDWGSC)"/>
            <person name="Milanesi L."/>
        </authorList>
    </citation>
    <scope>NUCLEOTIDE SEQUENCE [LARGE SCALE GENOMIC DNA]</scope>
    <source>
        <strain evidence="2">cv. Svevo</strain>
    </source>
</reference>
<name>A0A9R1B6Z4_TRITD</name>
<dbReference type="SUPFAM" id="SSF52058">
    <property type="entry name" value="L domain-like"/>
    <property type="match status" value="1"/>
</dbReference>
<evidence type="ECO:0000313" key="1">
    <source>
        <dbReference type="EMBL" id="VAI53780.1"/>
    </source>
</evidence>
<dbReference type="OMA" id="NIERCEN"/>
<evidence type="ECO:0000313" key="2">
    <source>
        <dbReference type="Proteomes" id="UP000324705"/>
    </source>
</evidence>
<dbReference type="EMBL" id="LT934122">
    <property type="protein sequence ID" value="VAI53780.1"/>
    <property type="molecule type" value="Genomic_DNA"/>
</dbReference>
<dbReference type="AlphaFoldDB" id="A0A9R1B6Z4"/>
<protein>
    <submittedName>
        <fullName evidence="1">Uncharacterized protein</fullName>
    </submittedName>
</protein>